<proteinExistence type="predicted"/>
<protein>
    <recommendedName>
        <fullName evidence="3">AsmA domain-containing protein</fullName>
    </recommendedName>
</protein>
<dbReference type="Pfam" id="PF05359">
    <property type="entry name" value="DUF748"/>
    <property type="match status" value="1"/>
</dbReference>
<accession>A0ABN6FDZ7</accession>
<evidence type="ECO:0008006" key="3">
    <source>
        <dbReference type="Google" id="ProtNLM"/>
    </source>
</evidence>
<keyword evidence="2" id="KW-1185">Reference proteome</keyword>
<sequence>MIINIDSIAHTQINKALKSYLPGGGSLKAIDFQLAKGYVAINGLIINSPQVFGPTPLLQLERLELDIKPTSLLSGERVVEQVVLKDVSIVVIRTGDGELNVLNILTADKRNAEPDAEAKETYEGSEPPIPSVRINATRFENIRIAFIDQGPPEPWSTELRLDLTVDDLQLRDLMNIDILSGKILLALSTFKAASPSGFGDETLASLERLVISSDGLDLGAPEMVIDNILIKEPSLSLTLRRDGVSNWQCMGGASDAPEKEAVNAEATEEKPAIFKRLMDTLKGRLSQPADRVVEAEPSESSKTELPVIVVKRTRLEGGSFTYRNDSLTKEGIVLTTTDIQAEVTGLRLFDTRVASPPASVSLSFELGQPQGHPAAYLGLLARVGLVGVGAPLINTQLRVTGFKLDTLGSLVPHATQTLLGASGLDADIALAINTDSLHLNAAMLTDKNVQYNAINIKGPLDAPRVEMDKILNGVFNRFSSGLLDLGKGGVHAGVDIASGGVEVTKGLGSGLLQAGKSVLKGIQHIGTGVVTLNKKKVKEGLKESSVNTLVVTVDSAKKVGATTGHGLTNSYSNLKGDARLEAWNKDIPARHDAAMQRAQSALNKMPYPPVAE</sequence>
<dbReference type="PANTHER" id="PTHR30441:SF4">
    <property type="entry name" value="PROTEIN ASMA"/>
    <property type="match status" value="1"/>
</dbReference>
<dbReference type="EMBL" id="AP024488">
    <property type="protein sequence ID" value="BCS99170.1"/>
    <property type="molecule type" value="Genomic_DNA"/>
</dbReference>
<dbReference type="Proteomes" id="UP001320148">
    <property type="component" value="Chromosome"/>
</dbReference>
<name>A0ABN6FDZ7_9BACT</name>
<dbReference type="InterPro" id="IPR008023">
    <property type="entry name" value="DUF748"/>
</dbReference>
<evidence type="ECO:0000313" key="2">
    <source>
        <dbReference type="Proteomes" id="UP001320148"/>
    </source>
</evidence>
<dbReference type="InterPro" id="IPR052894">
    <property type="entry name" value="AsmA-related"/>
</dbReference>
<gene>
    <name evidence="1" type="ORF">DSLASN_48020</name>
</gene>
<evidence type="ECO:0000313" key="1">
    <source>
        <dbReference type="EMBL" id="BCS99170.1"/>
    </source>
</evidence>
<reference evidence="1 2" key="1">
    <citation type="submission" date="2021-02" db="EMBL/GenBank/DDBJ databases">
        <title>Complete genome of Desulfoluna sp. strain ASN36.</title>
        <authorList>
            <person name="Takahashi A."/>
            <person name="Kojima H."/>
            <person name="Fukui M."/>
        </authorList>
    </citation>
    <scope>NUCLEOTIDE SEQUENCE [LARGE SCALE GENOMIC DNA]</scope>
    <source>
        <strain evidence="1 2">ASN36</strain>
    </source>
</reference>
<dbReference type="PANTHER" id="PTHR30441">
    <property type="entry name" value="DUF748 DOMAIN-CONTAINING PROTEIN"/>
    <property type="match status" value="1"/>
</dbReference>
<organism evidence="1 2">
    <name type="scientific">Desulfoluna limicola</name>
    <dbReference type="NCBI Taxonomy" id="2810562"/>
    <lineage>
        <taxon>Bacteria</taxon>
        <taxon>Pseudomonadati</taxon>
        <taxon>Thermodesulfobacteriota</taxon>
        <taxon>Desulfobacteria</taxon>
        <taxon>Desulfobacterales</taxon>
        <taxon>Desulfolunaceae</taxon>
        <taxon>Desulfoluna</taxon>
    </lineage>
</organism>